<name>A0A1Y5F3E0_9BACT</name>
<proteinExistence type="predicted"/>
<sequence>MKKLLLVLVTLFAAANASAESCTALLQDNDRGSNYTVQRFYNFSWDQESACRESMQECRQEMRERRRWDRFSNLTCHVEGRRGGNNGQCSYDLVNRNNRQLESFSRMSCRASADACQRELSRRHRRGQNRQARCVKRRGGGQSRNVTKSCSVDRLGRNGRFLQTHVANATGARGTGVKAQACRKAVRKCERNTVRNQYCVQR</sequence>
<feature type="signal peptide" evidence="2">
    <location>
        <begin position="1"/>
        <end position="19"/>
    </location>
</feature>
<comment type="caution">
    <text evidence="3">The sequence shown here is derived from an EMBL/GenBank/DDBJ whole genome shotgun (WGS) entry which is preliminary data.</text>
</comment>
<gene>
    <name evidence="3" type="ORF">A9Q84_17990</name>
</gene>
<accession>A0A1Y5F3E0</accession>
<dbReference type="Proteomes" id="UP000196531">
    <property type="component" value="Unassembled WGS sequence"/>
</dbReference>
<dbReference type="AlphaFoldDB" id="A0A1Y5F3E0"/>
<evidence type="ECO:0000256" key="2">
    <source>
        <dbReference type="SAM" id="SignalP"/>
    </source>
</evidence>
<evidence type="ECO:0000313" key="3">
    <source>
        <dbReference type="EMBL" id="OUR94194.1"/>
    </source>
</evidence>
<evidence type="ECO:0008006" key="5">
    <source>
        <dbReference type="Google" id="ProtNLM"/>
    </source>
</evidence>
<evidence type="ECO:0000313" key="4">
    <source>
        <dbReference type="Proteomes" id="UP000196531"/>
    </source>
</evidence>
<feature type="region of interest" description="Disordered" evidence="1">
    <location>
        <begin position="121"/>
        <end position="147"/>
    </location>
</feature>
<keyword evidence="2" id="KW-0732">Signal</keyword>
<reference evidence="4" key="1">
    <citation type="journal article" date="2017" name="Proc. Natl. Acad. Sci. U.S.A.">
        <title>Simulation of Deepwater Horizon oil plume reveals substrate specialization within a complex community of hydrocarbon-degraders.</title>
        <authorList>
            <person name="Hu P."/>
            <person name="Dubinsky E.A."/>
            <person name="Probst A.J."/>
            <person name="Wang J."/>
            <person name="Sieber C.M.K."/>
            <person name="Tom L.M."/>
            <person name="Gardinali P."/>
            <person name="Banfield J.F."/>
            <person name="Atlas R.M."/>
            <person name="Andersen G.L."/>
        </authorList>
    </citation>
    <scope>NUCLEOTIDE SEQUENCE [LARGE SCALE GENOMIC DNA]</scope>
</reference>
<feature type="compositionally biased region" description="Basic residues" evidence="1">
    <location>
        <begin position="121"/>
        <end position="139"/>
    </location>
</feature>
<dbReference type="EMBL" id="MAAO01000011">
    <property type="protein sequence ID" value="OUR94194.1"/>
    <property type="molecule type" value="Genomic_DNA"/>
</dbReference>
<organism evidence="3 4">
    <name type="scientific">Halobacteriovorax marinus</name>
    <dbReference type="NCBI Taxonomy" id="97084"/>
    <lineage>
        <taxon>Bacteria</taxon>
        <taxon>Pseudomonadati</taxon>
        <taxon>Bdellovibrionota</taxon>
        <taxon>Bacteriovoracia</taxon>
        <taxon>Bacteriovoracales</taxon>
        <taxon>Halobacteriovoraceae</taxon>
        <taxon>Halobacteriovorax</taxon>
    </lineage>
</organism>
<feature type="chain" id="PRO_5012983510" description="Lipoprotein" evidence="2">
    <location>
        <begin position="20"/>
        <end position="202"/>
    </location>
</feature>
<protein>
    <recommendedName>
        <fullName evidence="5">Lipoprotein</fullName>
    </recommendedName>
</protein>
<evidence type="ECO:0000256" key="1">
    <source>
        <dbReference type="SAM" id="MobiDB-lite"/>
    </source>
</evidence>